<accession>A0A369TF92</accession>
<dbReference type="PIRSF" id="PIRSF006470">
    <property type="entry name" value="DctB"/>
    <property type="match status" value="1"/>
</dbReference>
<dbReference type="Gene3D" id="3.40.190.170">
    <property type="entry name" value="Bacterial extracellular solute-binding protein, family 7"/>
    <property type="match status" value="1"/>
</dbReference>
<evidence type="ECO:0000313" key="5">
    <source>
        <dbReference type="EMBL" id="RDD62787.1"/>
    </source>
</evidence>
<dbReference type="PANTHER" id="PTHR33376:SF7">
    <property type="entry name" value="C4-DICARBOXYLATE-BINDING PROTEIN DCTB"/>
    <property type="match status" value="1"/>
</dbReference>
<sequence length="350" mass="37544">MKRTRFAGTLLAAAAAVTLSLGAPGNAGAAEKTLKLHHLNKDDPFDNATGAMATVFESLVESGTNGSIDVQTFPAGQLGKDAEVVQQVKSGVIQSGIHSVGGFASTYPMISVLDVPFAFPNISTTYEVFDGPFGERLSKDIMEKTGIKVLGFGDSGGFFHFTNSKRQIKSLEDMDGLKIRTMGLDTHKTMVDALGAQPTAIAWSEVYTALQTGVADGQMNPVPIIAFANFNEVQSYLTLSGHLFTPYVWAINKDFYDSLTEHERGVIDYAAHSAIVAGRGLNRIIESSKERGLPALEANMEVYAMSPEEKARFRDAALPAVKELISEKFGAEGTEMMEAFLGAIETASNN</sequence>
<dbReference type="InterPro" id="IPR038404">
    <property type="entry name" value="TRAP_DctP_sf"/>
</dbReference>
<dbReference type="CDD" id="cd13677">
    <property type="entry name" value="PBP2_TRAP_SBP_like_6"/>
    <property type="match status" value="1"/>
</dbReference>
<dbReference type="RefSeq" id="WP_114581362.1">
    <property type="nucleotide sequence ID" value="NZ_QPMH01000004.1"/>
</dbReference>
<comment type="similarity">
    <text evidence="1">Belongs to the bacterial solute-binding protein 7 family.</text>
</comment>
<dbReference type="NCBIfam" id="NF037995">
    <property type="entry name" value="TRAP_S1"/>
    <property type="match status" value="1"/>
</dbReference>
<proteinExistence type="inferred from homology"/>
<dbReference type="InterPro" id="IPR018389">
    <property type="entry name" value="DctP_fam"/>
</dbReference>
<evidence type="ECO:0000313" key="6">
    <source>
        <dbReference type="Proteomes" id="UP000253941"/>
    </source>
</evidence>
<keyword evidence="3 4" id="KW-0732">Signal</keyword>
<evidence type="ECO:0000256" key="4">
    <source>
        <dbReference type="SAM" id="SignalP"/>
    </source>
</evidence>
<reference evidence="5 6" key="1">
    <citation type="submission" date="2018-07" db="EMBL/GenBank/DDBJ databases">
        <title>Venubactetium sediminum gen. nov., sp. nov., isolated from a marine solar saltern.</title>
        <authorList>
            <person name="Wang S."/>
        </authorList>
    </citation>
    <scope>NUCLEOTIDE SEQUENCE [LARGE SCALE GENOMIC DNA]</scope>
    <source>
        <strain evidence="5 6">WD2A32</strain>
    </source>
</reference>
<dbReference type="Proteomes" id="UP000253941">
    <property type="component" value="Unassembled WGS sequence"/>
</dbReference>
<dbReference type="PANTHER" id="PTHR33376">
    <property type="match status" value="1"/>
</dbReference>
<dbReference type="InterPro" id="IPR004682">
    <property type="entry name" value="TRAP_DctP"/>
</dbReference>
<dbReference type="GO" id="GO:0055085">
    <property type="term" value="P:transmembrane transport"/>
    <property type="evidence" value="ECO:0007669"/>
    <property type="project" value="InterPro"/>
</dbReference>
<dbReference type="EMBL" id="QPMH01000004">
    <property type="protein sequence ID" value="RDD62787.1"/>
    <property type="molecule type" value="Genomic_DNA"/>
</dbReference>
<name>A0A369TF92_9PROT</name>
<protein>
    <submittedName>
        <fullName evidence="5">C4-dicarboxylate ABC transporter substrate-binding protein</fullName>
    </submittedName>
</protein>
<keyword evidence="6" id="KW-1185">Reference proteome</keyword>
<dbReference type="NCBIfam" id="TIGR00787">
    <property type="entry name" value="dctP"/>
    <property type="match status" value="1"/>
</dbReference>
<dbReference type="AlphaFoldDB" id="A0A369TF92"/>
<gene>
    <name evidence="5" type="ORF">DRB17_06415</name>
</gene>
<feature type="chain" id="PRO_5016892908" evidence="4">
    <location>
        <begin position="30"/>
        <end position="350"/>
    </location>
</feature>
<dbReference type="Pfam" id="PF03480">
    <property type="entry name" value="DctP"/>
    <property type="match status" value="1"/>
</dbReference>
<feature type="signal peptide" evidence="4">
    <location>
        <begin position="1"/>
        <end position="29"/>
    </location>
</feature>
<evidence type="ECO:0000256" key="2">
    <source>
        <dbReference type="ARBA" id="ARBA00022448"/>
    </source>
</evidence>
<evidence type="ECO:0000256" key="1">
    <source>
        <dbReference type="ARBA" id="ARBA00009023"/>
    </source>
</evidence>
<keyword evidence="2" id="KW-0813">Transport</keyword>
<dbReference type="GO" id="GO:0030288">
    <property type="term" value="C:outer membrane-bounded periplasmic space"/>
    <property type="evidence" value="ECO:0007669"/>
    <property type="project" value="InterPro"/>
</dbReference>
<evidence type="ECO:0000256" key="3">
    <source>
        <dbReference type="ARBA" id="ARBA00022729"/>
    </source>
</evidence>
<organism evidence="5 6">
    <name type="scientific">Ferruginivarius sediminum</name>
    <dbReference type="NCBI Taxonomy" id="2661937"/>
    <lineage>
        <taxon>Bacteria</taxon>
        <taxon>Pseudomonadati</taxon>
        <taxon>Pseudomonadota</taxon>
        <taxon>Alphaproteobacteria</taxon>
        <taxon>Rhodospirillales</taxon>
        <taxon>Rhodospirillaceae</taxon>
        <taxon>Ferruginivarius</taxon>
    </lineage>
</organism>
<comment type="caution">
    <text evidence="5">The sequence shown here is derived from an EMBL/GenBank/DDBJ whole genome shotgun (WGS) entry which is preliminary data.</text>
</comment>